<keyword evidence="5" id="KW-0472">Membrane</keyword>
<dbReference type="EnsemblPlants" id="QL05p017366:mrna">
    <property type="protein sequence ID" value="QL05p017366:mrna"/>
    <property type="gene ID" value="QL05p017366"/>
</dbReference>
<reference evidence="7" key="2">
    <citation type="submission" date="2021-01" db="UniProtKB">
        <authorList>
            <consortium name="EnsemblPlants"/>
        </authorList>
    </citation>
    <scope>IDENTIFICATION</scope>
</reference>
<sequence length="190" mass="21754">MTKSPSHYHTSCCFCSHSPCSFPGSIRYQLHFRLNFTDTGVNGNISTEYRTNSREQQFWTIRSFPEATKNCYTLRPSPGIDNNYLIRVSFMYGNYDGKGKTPTFDLYLGVNKWDTGSGRCIKYINKGNYASIHIRRHLCFFIVNTGSGTPFISVLEVRPLNNNTYIPKSGSLDLLRRLDCGSTTYKTYRS</sequence>
<keyword evidence="8" id="KW-1185">Reference proteome</keyword>
<evidence type="ECO:0000256" key="5">
    <source>
        <dbReference type="ARBA" id="ARBA00023136"/>
    </source>
</evidence>
<dbReference type="Pfam" id="PF12819">
    <property type="entry name" value="Malectin_like"/>
    <property type="match status" value="1"/>
</dbReference>
<dbReference type="InParanoid" id="A0A7N2LN19"/>
<dbReference type="PANTHER" id="PTHR45631:SF202">
    <property type="entry name" value="SENESCENCE-INDUCED RECEPTOR-LIKE SERINE_THREONINE-PROTEIN KINASE"/>
    <property type="match status" value="1"/>
</dbReference>
<name>A0A7N2LN19_QUELO</name>
<evidence type="ECO:0000256" key="4">
    <source>
        <dbReference type="ARBA" id="ARBA00022989"/>
    </source>
</evidence>
<evidence type="ECO:0000256" key="2">
    <source>
        <dbReference type="ARBA" id="ARBA00022692"/>
    </source>
</evidence>
<comment type="subcellular location">
    <subcellularLocation>
        <location evidence="1">Membrane</location>
        <topology evidence="1">Single-pass membrane protein</topology>
    </subcellularLocation>
</comment>
<keyword evidence="3" id="KW-0732">Signal</keyword>
<evidence type="ECO:0000313" key="7">
    <source>
        <dbReference type="EnsemblPlants" id="QL05p017366:mrna"/>
    </source>
</evidence>
<dbReference type="GO" id="GO:0016020">
    <property type="term" value="C:membrane"/>
    <property type="evidence" value="ECO:0007669"/>
    <property type="project" value="UniProtKB-SubCell"/>
</dbReference>
<dbReference type="InterPro" id="IPR024788">
    <property type="entry name" value="Malectin-like_Carb-bd_dom"/>
</dbReference>
<accession>A0A7N2LN19</accession>
<evidence type="ECO:0000313" key="8">
    <source>
        <dbReference type="Proteomes" id="UP000594261"/>
    </source>
</evidence>
<dbReference type="Gramene" id="QL05p017366:mrna">
    <property type="protein sequence ID" value="QL05p017366:mrna"/>
    <property type="gene ID" value="QL05p017366"/>
</dbReference>
<dbReference type="EMBL" id="LRBV02000005">
    <property type="status" value="NOT_ANNOTATED_CDS"/>
    <property type="molecule type" value="Genomic_DNA"/>
</dbReference>
<keyword evidence="2" id="KW-0812">Transmembrane</keyword>
<organism evidence="7 8">
    <name type="scientific">Quercus lobata</name>
    <name type="common">Valley oak</name>
    <dbReference type="NCBI Taxonomy" id="97700"/>
    <lineage>
        <taxon>Eukaryota</taxon>
        <taxon>Viridiplantae</taxon>
        <taxon>Streptophyta</taxon>
        <taxon>Embryophyta</taxon>
        <taxon>Tracheophyta</taxon>
        <taxon>Spermatophyta</taxon>
        <taxon>Magnoliopsida</taxon>
        <taxon>eudicotyledons</taxon>
        <taxon>Gunneridae</taxon>
        <taxon>Pentapetalae</taxon>
        <taxon>rosids</taxon>
        <taxon>fabids</taxon>
        <taxon>Fagales</taxon>
        <taxon>Fagaceae</taxon>
        <taxon>Quercus</taxon>
    </lineage>
</organism>
<dbReference type="OMA" id="ISHEVIY"/>
<reference evidence="7 8" key="1">
    <citation type="journal article" date="2016" name="G3 (Bethesda)">
        <title>First Draft Assembly and Annotation of the Genome of a California Endemic Oak Quercus lobata Nee (Fagaceae).</title>
        <authorList>
            <person name="Sork V.L."/>
            <person name="Fitz-Gibbon S.T."/>
            <person name="Puiu D."/>
            <person name="Crepeau M."/>
            <person name="Gugger P.F."/>
            <person name="Sherman R."/>
            <person name="Stevens K."/>
            <person name="Langley C.H."/>
            <person name="Pellegrini M."/>
            <person name="Salzberg S.L."/>
        </authorList>
    </citation>
    <scope>NUCLEOTIDE SEQUENCE [LARGE SCALE GENOMIC DNA]</scope>
    <source>
        <strain evidence="7 8">cv. SW786</strain>
    </source>
</reference>
<dbReference type="AlphaFoldDB" id="A0A7N2LN19"/>
<evidence type="ECO:0000256" key="3">
    <source>
        <dbReference type="ARBA" id="ARBA00022729"/>
    </source>
</evidence>
<evidence type="ECO:0000256" key="1">
    <source>
        <dbReference type="ARBA" id="ARBA00004167"/>
    </source>
</evidence>
<evidence type="ECO:0000259" key="6">
    <source>
        <dbReference type="Pfam" id="PF12819"/>
    </source>
</evidence>
<keyword evidence="4" id="KW-1133">Transmembrane helix</keyword>
<dbReference type="PANTHER" id="PTHR45631">
    <property type="entry name" value="OS07G0107800 PROTEIN-RELATED"/>
    <property type="match status" value="1"/>
</dbReference>
<dbReference type="Proteomes" id="UP000594261">
    <property type="component" value="Chromosome 5"/>
</dbReference>
<protein>
    <recommendedName>
        <fullName evidence="6">Malectin-like domain-containing protein</fullName>
    </recommendedName>
</protein>
<proteinExistence type="predicted"/>
<feature type="domain" description="Malectin-like" evidence="6">
    <location>
        <begin position="35"/>
        <end position="187"/>
    </location>
</feature>